<protein>
    <submittedName>
        <fullName evidence="8">Beta-xylosidase</fullName>
    </submittedName>
</protein>
<dbReference type="PANTHER" id="PTHR42812">
    <property type="entry name" value="BETA-XYLOSIDASE"/>
    <property type="match status" value="1"/>
</dbReference>
<feature type="domain" description="Beta-xylosidase C-terminal Concanavalin A-like" evidence="7">
    <location>
        <begin position="332"/>
        <end position="525"/>
    </location>
</feature>
<dbReference type="InterPro" id="IPR013320">
    <property type="entry name" value="ConA-like_dom_sf"/>
</dbReference>
<dbReference type="PANTHER" id="PTHR42812:SF12">
    <property type="entry name" value="BETA-XYLOSIDASE-RELATED"/>
    <property type="match status" value="1"/>
</dbReference>
<dbReference type="SUPFAM" id="SSF75005">
    <property type="entry name" value="Arabinanase/levansucrase/invertase"/>
    <property type="match status" value="1"/>
</dbReference>
<keyword evidence="2 6" id="KW-0378">Hydrolase</keyword>
<feature type="active site" description="Proton donor" evidence="4">
    <location>
        <position position="204"/>
    </location>
</feature>
<evidence type="ECO:0000256" key="6">
    <source>
        <dbReference type="RuleBase" id="RU361187"/>
    </source>
</evidence>
<evidence type="ECO:0000256" key="5">
    <source>
        <dbReference type="PIRSR" id="PIRSR606710-2"/>
    </source>
</evidence>
<evidence type="ECO:0000259" key="7">
    <source>
        <dbReference type="Pfam" id="PF17851"/>
    </source>
</evidence>
<evidence type="ECO:0000256" key="1">
    <source>
        <dbReference type="ARBA" id="ARBA00009865"/>
    </source>
</evidence>
<dbReference type="Gene3D" id="2.115.10.20">
    <property type="entry name" value="Glycosyl hydrolase domain, family 43"/>
    <property type="match status" value="1"/>
</dbReference>
<dbReference type="InterPro" id="IPR006710">
    <property type="entry name" value="Glyco_hydro_43"/>
</dbReference>
<dbReference type="CDD" id="cd09001">
    <property type="entry name" value="GH43_FsAxh1-like"/>
    <property type="match status" value="1"/>
</dbReference>
<dbReference type="Pfam" id="PF17851">
    <property type="entry name" value="GH43_C2"/>
    <property type="match status" value="1"/>
</dbReference>
<dbReference type="EMBL" id="FOXR01000046">
    <property type="protein sequence ID" value="SFQ43479.1"/>
    <property type="molecule type" value="Genomic_DNA"/>
</dbReference>
<organism evidence="8 9">
    <name type="scientific">Caldicoprobacter faecalis</name>
    <dbReference type="NCBI Taxonomy" id="937334"/>
    <lineage>
        <taxon>Bacteria</taxon>
        <taxon>Bacillati</taxon>
        <taxon>Bacillota</taxon>
        <taxon>Clostridia</taxon>
        <taxon>Caldicoprobacterales</taxon>
        <taxon>Caldicoprobacteraceae</taxon>
        <taxon>Caldicoprobacter</taxon>
    </lineage>
</organism>
<dbReference type="AlphaFoldDB" id="A0A1I5YH02"/>
<dbReference type="Pfam" id="PF04616">
    <property type="entry name" value="Glyco_hydro_43"/>
    <property type="match status" value="1"/>
</dbReference>
<evidence type="ECO:0000256" key="4">
    <source>
        <dbReference type="PIRSR" id="PIRSR606710-1"/>
    </source>
</evidence>
<evidence type="ECO:0000256" key="2">
    <source>
        <dbReference type="ARBA" id="ARBA00022801"/>
    </source>
</evidence>
<gene>
    <name evidence="8" type="ORF">SAMN05444406_1468</name>
</gene>
<sequence length="530" mass="60748">MHIEDKIALYRKNGFPRVWISDQGDGTYINPILYLDYSDPDIIRVKDDFFMVASSFNCIPGLPVLHSKDLVNWKIINYVIDRLPFPEYDKPQHGRGVWAPSIRYHDGYFWVYFAMPDEGIFMSKTKDPWGKWEPLVCVKEVKGWIDPCPFWDDDGNAYLVNAFARSRIGFKSVLAINKMKPDGTALLDEFRIVIDGNVNHPTIEGPKMYKRNGYYYISAPAGGVSMGYQVVLRAKHPYGPYEEKIVLHQGNTPINGPHQGGWVELENGETWFVHFQDDDAYGRIVHLQPVKWVDDWPLMGIDVNGDGIGEPVMRYTKPNVGRAYDIEVPDTSDDFDGNVLGLQWQWHANPRDGWYSLVEREHHIRLYMTNELRGIRKVLWNVPNLLLQKFPAPEFEVTTKLEFSPQIDGDQAGLVIMGMEYAAVVAKKVAGHIQICLIKGNGPQQEERQIESHDIGSSNLIYLRVTVRKKARCTFSYSLEGENFISIGDEFIAKKGHWIGAKVGIFANNYHFENSKGFADFDWFLVDRAE</sequence>
<name>A0A1I5YH02_9FIRM</name>
<feature type="active site" description="Proton acceptor" evidence="4">
    <location>
        <position position="39"/>
    </location>
</feature>
<dbReference type="RefSeq" id="WP_025746786.1">
    <property type="nucleotide sequence ID" value="NZ_FOXR01000046.1"/>
</dbReference>
<dbReference type="GO" id="GO:0005975">
    <property type="term" value="P:carbohydrate metabolic process"/>
    <property type="evidence" value="ECO:0007669"/>
    <property type="project" value="InterPro"/>
</dbReference>
<keyword evidence="9" id="KW-1185">Reference proteome</keyword>
<dbReference type="OrthoDB" id="9801455at2"/>
<comment type="similarity">
    <text evidence="1 6">Belongs to the glycosyl hydrolase 43 family.</text>
</comment>
<dbReference type="SUPFAM" id="SSF49899">
    <property type="entry name" value="Concanavalin A-like lectins/glucanases"/>
    <property type="match status" value="1"/>
</dbReference>
<dbReference type="Gene3D" id="2.60.120.200">
    <property type="match status" value="1"/>
</dbReference>
<dbReference type="Proteomes" id="UP000198577">
    <property type="component" value="Unassembled WGS sequence"/>
</dbReference>
<evidence type="ECO:0000313" key="9">
    <source>
        <dbReference type="Proteomes" id="UP000198577"/>
    </source>
</evidence>
<dbReference type="GO" id="GO:0004553">
    <property type="term" value="F:hydrolase activity, hydrolyzing O-glycosyl compounds"/>
    <property type="evidence" value="ECO:0007669"/>
    <property type="project" value="InterPro"/>
</dbReference>
<accession>A0A1I5YH02</accession>
<evidence type="ECO:0000313" key="8">
    <source>
        <dbReference type="EMBL" id="SFQ43479.1"/>
    </source>
</evidence>
<keyword evidence="3 6" id="KW-0326">Glycosidase</keyword>
<feature type="site" description="Important for catalytic activity, responsible for pKa modulation of the active site Glu and correct orientation of both the proton donor and substrate" evidence="5">
    <location>
        <position position="146"/>
    </location>
</feature>
<proteinExistence type="inferred from homology"/>
<evidence type="ECO:0000256" key="3">
    <source>
        <dbReference type="ARBA" id="ARBA00023295"/>
    </source>
</evidence>
<dbReference type="STRING" id="937334.SAMN05444406_1468"/>
<reference evidence="8 9" key="1">
    <citation type="submission" date="2016-10" db="EMBL/GenBank/DDBJ databases">
        <authorList>
            <person name="de Groot N.N."/>
        </authorList>
    </citation>
    <scope>NUCLEOTIDE SEQUENCE [LARGE SCALE GENOMIC DNA]</scope>
    <source>
        <strain evidence="8 9">DSM 20678</strain>
    </source>
</reference>
<dbReference type="InterPro" id="IPR051795">
    <property type="entry name" value="Glycosyl_Hydrlase_43"/>
</dbReference>
<dbReference type="InterPro" id="IPR041542">
    <property type="entry name" value="GH43_C2"/>
</dbReference>
<dbReference type="InterPro" id="IPR023296">
    <property type="entry name" value="Glyco_hydro_beta-prop_sf"/>
</dbReference>